<dbReference type="Proteomes" id="UP000792457">
    <property type="component" value="Unassembled WGS sequence"/>
</dbReference>
<keyword evidence="3" id="KW-1185">Reference proteome</keyword>
<feature type="compositionally biased region" description="Acidic residues" evidence="1">
    <location>
        <begin position="81"/>
        <end position="98"/>
    </location>
</feature>
<proteinExistence type="predicted"/>
<feature type="non-terminal residue" evidence="2">
    <location>
        <position position="1"/>
    </location>
</feature>
<evidence type="ECO:0000256" key="1">
    <source>
        <dbReference type="SAM" id="MobiDB-lite"/>
    </source>
</evidence>
<comment type="caution">
    <text evidence="2">The sequence shown here is derived from an EMBL/GenBank/DDBJ whole genome shotgun (WGS) entry which is preliminary data.</text>
</comment>
<reference evidence="2" key="2">
    <citation type="submission" date="2017-10" db="EMBL/GenBank/DDBJ databases">
        <title>Ladona fulva Genome sequencing and assembly.</title>
        <authorList>
            <person name="Murali S."/>
            <person name="Richards S."/>
            <person name="Bandaranaike D."/>
            <person name="Bellair M."/>
            <person name="Blankenburg K."/>
            <person name="Chao H."/>
            <person name="Dinh H."/>
            <person name="Doddapaneni H."/>
            <person name="Dugan-Rocha S."/>
            <person name="Elkadiri S."/>
            <person name="Gnanaolivu R."/>
            <person name="Hernandez B."/>
            <person name="Skinner E."/>
            <person name="Javaid M."/>
            <person name="Lee S."/>
            <person name="Li M."/>
            <person name="Ming W."/>
            <person name="Munidasa M."/>
            <person name="Muniz J."/>
            <person name="Nguyen L."/>
            <person name="Hughes D."/>
            <person name="Osuji N."/>
            <person name="Pu L.-L."/>
            <person name="Puazo M."/>
            <person name="Qu C."/>
            <person name="Quiroz J."/>
            <person name="Raj R."/>
            <person name="Weissenberger G."/>
            <person name="Xin Y."/>
            <person name="Zou X."/>
            <person name="Han Y."/>
            <person name="Worley K."/>
            <person name="Muzny D."/>
            <person name="Gibbs R."/>
        </authorList>
    </citation>
    <scope>NUCLEOTIDE SEQUENCE</scope>
    <source>
        <strain evidence="2">Sampled in the wild</strain>
    </source>
</reference>
<evidence type="ECO:0000313" key="2">
    <source>
        <dbReference type="EMBL" id="KAG8237151.1"/>
    </source>
</evidence>
<feature type="region of interest" description="Disordered" evidence="1">
    <location>
        <begin position="43"/>
        <end position="131"/>
    </location>
</feature>
<evidence type="ECO:0000313" key="3">
    <source>
        <dbReference type="Proteomes" id="UP000792457"/>
    </source>
</evidence>
<organism evidence="2 3">
    <name type="scientific">Ladona fulva</name>
    <name type="common">Scarce chaser dragonfly</name>
    <name type="synonym">Libellula fulva</name>
    <dbReference type="NCBI Taxonomy" id="123851"/>
    <lineage>
        <taxon>Eukaryota</taxon>
        <taxon>Metazoa</taxon>
        <taxon>Ecdysozoa</taxon>
        <taxon>Arthropoda</taxon>
        <taxon>Hexapoda</taxon>
        <taxon>Insecta</taxon>
        <taxon>Pterygota</taxon>
        <taxon>Palaeoptera</taxon>
        <taxon>Odonata</taxon>
        <taxon>Epiprocta</taxon>
        <taxon>Anisoptera</taxon>
        <taxon>Libelluloidea</taxon>
        <taxon>Libellulidae</taxon>
        <taxon>Ladona</taxon>
    </lineage>
</organism>
<gene>
    <name evidence="2" type="ORF">J437_LFUL011200</name>
</gene>
<protein>
    <submittedName>
        <fullName evidence="2">Uncharacterized protein</fullName>
    </submittedName>
</protein>
<dbReference type="AlphaFoldDB" id="A0A8K0KKU5"/>
<dbReference type="EMBL" id="KZ309128">
    <property type="protein sequence ID" value="KAG8237151.1"/>
    <property type="molecule type" value="Genomic_DNA"/>
</dbReference>
<name>A0A8K0KKU5_LADFU</name>
<sequence>MHIYSYVPICLKRSTYFTCSHFLMVCILLGGQSNSDEDFRLEGEEVAGEDGKKKHKKKKKKRKKKRGKKGNNPWESSDSSSSEEGEEEEEEEEDDDEVLVFKSDHEFSPESDLEQGPEEDVQPTRRARTAR</sequence>
<feature type="compositionally biased region" description="Basic residues" evidence="1">
    <location>
        <begin position="53"/>
        <end position="69"/>
    </location>
</feature>
<accession>A0A8K0KKU5</accession>
<feature type="compositionally biased region" description="Acidic residues" evidence="1">
    <location>
        <begin position="109"/>
        <end position="121"/>
    </location>
</feature>
<reference evidence="2" key="1">
    <citation type="submission" date="2013-04" db="EMBL/GenBank/DDBJ databases">
        <authorList>
            <person name="Qu J."/>
            <person name="Murali S.C."/>
            <person name="Bandaranaike D."/>
            <person name="Bellair M."/>
            <person name="Blankenburg K."/>
            <person name="Chao H."/>
            <person name="Dinh H."/>
            <person name="Doddapaneni H."/>
            <person name="Downs B."/>
            <person name="Dugan-Rocha S."/>
            <person name="Elkadiri S."/>
            <person name="Gnanaolivu R.D."/>
            <person name="Hernandez B."/>
            <person name="Javaid M."/>
            <person name="Jayaseelan J.C."/>
            <person name="Lee S."/>
            <person name="Li M."/>
            <person name="Ming W."/>
            <person name="Munidasa M."/>
            <person name="Muniz J."/>
            <person name="Nguyen L."/>
            <person name="Ongeri F."/>
            <person name="Osuji N."/>
            <person name="Pu L.-L."/>
            <person name="Puazo M."/>
            <person name="Qu C."/>
            <person name="Quiroz J."/>
            <person name="Raj R."/>
            <person name="Weissenberger G."/>
            <person name="Xin Y."/>
            <person name="Zou X."/>
            <person name="Han Y."/>
            <person name="Richards S."/>
            <person name="Worley K."/>
            <person name="Muzny D."/>
            <person name="Gibbs R."/>
        </authorList>
    </citation>
    <scope>NUCLEOTIDE SEQUENCE</scope>
    <source>
        <strain evidence="2">Sampled in the wild</strain>
    </source>
</reference>